<dbReference type="AlphaFoldDB" id="K9YLN3"/>
<dbReference type="EMBL" id="CP003940">
    <property type="protein sequence ID" value="AFZ47774.1"/>
    <property type="molecule type" value="Genomic_DNA"/>
</dbReference>
<accession>K9YLN3</accession>
<sequence length="334" mass="37383">MLTKKLFTFHYQLSTINYQLLMKPLAKLIGQPLAVELLERAIAINRIAPAYLFVGAKGVGKAYGARCFAEMLMIRPEDDYGAMVQKIQAGNHPDFLWVEPTYTDKGELITISQAQEQGLKRKNAPQIRIEQIRAVSQFLARPPLKAPRSVVVIDDAELMAESAGNALLKTLEEPGRATIILIASSVDAILSTLVSRCQIIPFSRLTEDDVAYVLQRQNAGDVLQYPQLIKLAQGSPGKAMGDRTKLLEIPSDLLSRLSQLPLGAIEGFHLAKEISESLELETQLWLADYLQSVYWDKQRDMEIIESLERVKGALKSYVQPRLVWDCFYLSVLPV</sequence>
<gene>
    <name evidence="1" type="ordered locus">Cyast_1818</name>
</gene>
<reference evidence="2" key="1">
    <citation type="journal article" date="2013" name="Proc. Natl. Acad. Sci. U.S.A.">
        <title>Improving the coverage of the cyanobacterial phylum using diversity-driven genome sequencing.</title>
        <authorList>
            <person name="Shih P.M."/>
            <person name="Wu D."/>
            <person name="Latifi A."/>
            <person name="Axen S.D."/>
            <person name="Fewer D.P."/>
            <person name="Talla E."/>
            <person name="Calteau A."/>
            <person name="Cai F."/>
            <person name="Tandeau de Marsac N."/>
            <person name="Rippka R."/>
            <person name="Herdman M."/>
            <person name="Sivonen K."/>
            <person name="Coursin T."/>
            <person name="Laurent T."/>
            <person name="Goodwin L."/>
            <person name="Nolan M."/>
            <person name="Davenport K.W."/>
            <person name="Han C.S."/>
            <person name="Rubin E.M."/>
            <person name="Eisen J.A."/>
            <person name="Woyke T."/>
            <person name="Gugger M."/>
            <person name="Kerfeld C.A."/>
        </authorList>
    </citation>
    <scope>NUCLEOTIDE SEQUENCE [LARGE SCALE GENOMIC DNA]</scope>
    <source>
        <strain evidence="2">ATCC 29140 / PCC 7202</strain>
    </source>
</reference>
<name>K9YLN3_CYASC</name>
<dbReference type="Pfam" id="PF13177">
    <property type="entry name" value="DNA_pol3_delta2"/>
    <property type="match status" value="1"/>
</dbReference>
<keyword evidence="1" id="KW-0548">Nucleotidyltransferase</keyword>
<dbReference type="PANTHER" id="PTHR11669">
    <property type="entry name" value="REPLICATION FACTOR C / DNA POLYMERASE III GAMMA-TAU SUBUNIT"/>
    <property type="match status" value="1"/>
</dbReference>
<dbReference type="STRING" id="292563.Cyast_1818"/>
<organism evidence="1 2">
    <name type="scientific">Cyanobacterium stanieri (strain ATCC 29140 / PCC 7202)</name>
    <dbReference type="NCBI Taxonomy" id="292563"/>
    <lineage>
        <taxon>Bacteria</taxon>
        <taxon>Bacillati</taxon>
        <taxon>Cyanobacteriota</taxon>
        <taxon>Cyanophyceae</taxon>
        <taxon>Oscillatoriophycideae</taxon>
        <taxon>Chroococcales</taxon>
        <taxon>Geminocystaceae</taxon>
        <taxon>Cyanobacterium</taxon>
    </lineage>
</organism>
<dbReference type="HOGENOM" id="CLU_006229_4_4_3"/>
<dbReference type="GO" id="GO:0003887">
    <property type="term" value="F:DNA-directed DNA polymerase activity"/>
    <property type="evidence" value="ECO:0007669"/>
    <property type="project" value="UniProtKB-EC"/>
</dbReference>
<proteinExistence type="predicted"/>
<dbReference type="GO" id="GO:0006261">
    <property type="term" value="P:DNA-templated DNA replication"/>
    <property type="evidence" value="ECO:0007669"/>
    <property type="project" value="TreeGrafter"/>
</dbReference>
<dbReference type="eggNOG" id="COG0470">
    <property type="taxonomic scope" value="Bacteria"/>
</dbReference>
<dbReference type="PATRIC" id="fig|292563.3.peg.1900"/>
<dbReference type="NCBIfam" id="NF005638">
    <property type="entry name" value="PRK07399.1"/>
    <property type="match status" value="1"/>
</dbReference>
<dbReference type="Proteomes" id="UP000010483">
    <property type="component" value="Chromosome"/>
</dbReference>
<dbReference type="EC" id="2.7.7.7" evidence="1"/>
<dbReference type="InterPro" id="IPR050238">
    <property type="entry name" value="DNA_Rep/Repair_Clamp_Loader"/>
</dbReference>
<keyword evidence="1" id="KW-0808">Transferase</keyword>
<keyword evidence="2" id="KW-1185">Reference proteome</keyword>
<dbReference type="InterPro" id="IPR027417">
    <property type="entry name" value="P-loop_NTPase"/>
</dbReference>
<evidence type="ECO:0000313" key="1">
    <source>
        <dbReference type="EMBL" id="AFZ47774.1"/>
    </source>
</evidence>
<dbReference type="SUPFAM" id="SSF52540">
    <property type="entry name" value="P-loop containing nucleoside triphosphate hydrolases"/>
    <property type="match status" value="1"/>
</dbReference>
<dbReference type="Gene3D" id="3.40.50.300">
    <property type="entry name" value="P-loop containing nucleotide triphosphate hydrolases"/>
    <property type="match status" value="1"/>
</dbReference>
<dbReference type="PANTHER" id="PTHR11669:SF8">
    <property type="entry name" value="DNA POLYMERASE III SUBUNIT DELTA"/>
    <property type="match status" value="1"/>
</dbReference>
<evidence type="ECO:0000313" key="2">
    <source>
        <dbReference type="Proteomes" id="UP000010483"/>
    </source>
</evidence>
<protein>
    <submittedName>
        <fullName evidence="1">DNA polymerase III, delta prime subunit</fullName>
        <ecNumber evidence="1">2.7.7.7</ecNumber>
    </submittedName>
</protein>
<dbReference type="KEGG" id="csn:Cyast_1818"/>
<dbReference type="BioCyc" id="CSTA292563:G1353-1827-MONOMER"/>